<accession>A0A926IL00</accession>
<feature type="domain" description="ABC transporter" evidence="5">
    <location>
        <begin position="10"/>
        <end position="241"/>
    </location>
</feature>
<comment type="caution">
    <text evidence="6">The sequence shown here is derived from an EMBL/GenBank/DDBJ whole genome shotgun (WGS) entry which is preliminary data.</text>
</comment>
<dbReference type="SUPFAM" id="SSF52540">
    <property type="entry name" value="P-loop containing nucleoside triphosphate hydrolases"/>
    <property type="match status" value="1"/>
</dbReference>
<evidence type="ECO:0000313" key="6">
    <source>
        <dbReference type="EMBL" id="MBC8588178.1"/>
    </source>
</evidence>
<evidence type="ECO:0000256" key="3">
    <source>
        <dbReference type="ARBA" id="ARBA00022741"/>
    </source>
</evidence>
<evidence type="ECO:0000256" key="2">
    <source>
        <dbReference type="ARBA" id="ARBA00022448"/>
    </source>
</evidence>
<keyword evidence="7" id="KW-1185">Reference proteome</keyword>
<reference evidence="6" key="1">
    <citation type="submission" date="2020-08" db="EMBL/GenBank/DDBJ databases">
        <title>Genome public.</title>
        <authorList>
            <person name="Liu C."/>
            <person name="Sun Q."/>
        </authorList>
    </citation>
    <scope>NUCLEOTIDE SEQUENCE</scope>
    <source>
        <strain evidence="6">BX21</strain>
    </source>
</reference>
<dbReference type="InterPro" id="IPR027417">
    <property type="entry name" value="P-loop_NTPase"/>
</dbReference>
<dbReference type="GO" id="GO:0016887">
    <property type="term" value="F:ATP hydrolysis activity"/>
    <property type="evidence" value="ECO:0007669"/>
    <property type="project" value="InterPro"/>
</dbReference>
<name>A0A926IL00_9FIRM</name>
<dbReference type="GO" id="GO:0005524">
    <property type="term" value="F:ATP binding"/>
    <property type="evidence" value="ECO:0007669"/>
    <property type="project" value="UniProtKB-KW"/>
</dbReference>
<protein>
    <submittedName>
        <fullName evidence="6">ABC transporter ATP-binding protein</fullName>
    </submittedName>
</protein>
<dbReference type="InterPro" id="IPR050763">
    <property type="entry name" value="ABC_transporter_ATP-binding"/>
</dbReference>
<comment type="similarity">
    <text evidence="1">Belongs to the ABC transporter superfamily.</text>
</comment>
<keyword evidence="3" id="KW-0547">Nucleotide-binding</keyword>
<sequence>MYLKDEKTLLQVVGLYKKYDDYYANYDLNLSLFEGEILGLLGPNGAGKTTLVRQISGILKPSAGEIIIDGYNIEDCPEIIPKTICSMGQLVYTHRNLTVYEHIYYTGILRGLSTKSADEQSIYLLERFNILNLKNRIIDTLSGGEIRIISFIATIIGFRKLIILDEPTNDMDPEHRSILWKLLKEIRDEIQSSILLVTHNVAEAESLVDRVAIIQKGQITHLGTPKELISKASNMCRIVFSVYHDIAIPQHSIENLGAVKVDSTTYQIVVAREVLKERIKEILTSDINPYIRDIQILLPSLADAYLYSVSEKYDNGEEGLV</sequence>
<dbReference type="PANTHER" id="PTHR42711:SF5">
    <property type="entry name" value="ABC TRANSPORTER ATP-BINDING PROTEIN NATA"/>
    <property type="match status" value="1"/>
</dbReference>
<dbReference type="EMBL" id="JACRTG010000018">
    <property type="protein sequence ID" value="MBC8588178.1"/>
    <property type="molecule type" value="Genomic_DNA"/>
</dbReference>
<evidence type="ECO:0000256" key="4">
    <source>
        <dbReference type="ARBA" id="ARBA00022840"/>
    </source>
</evidence>
<evidence type="ECO:0000256" key="1">
    <source>
        <dbReference type="ARBA" id="ARBA00005417"/>
    </source>
</evidence>
<dbReference type="SMART" id="SM00382">
    <property type="entry name" value="AAA"/>
    <property type="match status" value="1"/>
</dbReference>
<dbReference type="Proteomes" id="UP000601171">
    <property type="component" value="Unassembled WGS sequence"/>
</dbReference>
<dbReference type="InterPro" id="IPR003439">
    <property type="entry name" value="ABC_transporter-like_ATP-bd"/>
</dbReference>
<dbReference type="AlphaFoldDB" id="A0A926IL00"/>
<dbReference type="PANTHER" id="PTHR42711">
    <property type="entry name" value="ABC TRANSPORTER ATP-BINDING PROTEIN"/>
    <property type="match status" value="1"/>
</dbReference>
<proteinExistence type="inferred from homology"/>
<organism evidence="6 7">
    <name type="scientific">Paratissierella segnis</name>
    <dbReference type="NCBI Taxonomy" id="2763679"/>
    <lineage>
        <taxon>Bacteria</taxon>
        <taxon>Bacillati</taxon>
        <taxon>Bacillota</taxon>
        <taxon>Tissierellia</taxon>
        <taxon>Tissierellales</taxon>
        <taxon>Tissierellaceae</taxon>
        <taxon>Paratissierella</taxon>
    </lineage>
</organism>
<evidence type="ECO:0000259" key="5">
    <source>
        <dbReference type="PROSITE" id="PS50893"/>
    </source>
</evidence>
<keyword evidence="2" id="KW-0813">Transport</keyword>
<dbReference type="InterPro" id="IPR003593">
    <property type="entry name" value="AAA+_ATPase"/>
</dbReference>
<dbReference type="Gene3D" id="3.40.50.300">
    <property type="entry name" value="P-loop containing nucleotide triphosphate hydrolases"/>
    <property type="match status" value="1"/>
</dbReference>
<dbReference type="Pfam" id="PF00005">
    <property type="entry name" value="ABC_tran"/>
    <property type="match status" value="1"/>
</dbReference>
<gene>
    <name evidence="6" type="ORF">H8707_07990</name>
</gene>
<keyword evidence="4 6" id="KW-0067">ATP-binding</keyword>
<dbReference type="PROSITE" id="PS50893">
    <property type="entry name" value="ABC_TRANSPORTER_2"/>
    <property type="match status" value="1"/>
</dbReference>
<evidence type="ECO:0000313" key="7">
    <source>
        <dbReference type="Proteomes" id="UP000601171"/>
    </source>
</evidence>
<dbReference type="RefSeq" id="WP_262429629.1">
    <property type="nucleotide sequence ID" value="NZ_JACRTG010000018.1"/>
</dbReference>